<proteinExistence type="predicted"/>
<gene>
    <name evidence="2" type="ORF">BCR33DRAFT_730995</name>
</gene>
<dbReference type="Proteomes" id="UP000193642">
    <property type="component" value="Unassembled WGS sequence"/>
</dbReference>
<organism evidence="2 3">
    <name type="scientific">Rhizoclosmatium globosum</name>
    <dbReference type="NCBI Taxonomy" id="329046"/>
    <lineage>
        <taxon>Eukaryota</taxon>
        <taxon>Fungi</taxon>
        <taxon>Fungi incertae sedis</taxon>
        <taxon>Chytridiomycota</taxon>
        <taxon>Chytridiomycota incertae sedis</taxon>
        <taxon>Chytridiomycetes</taxon>
        <taxon>Chytridiales</taxon>
        <taxon>Chytriomycetaceae</taxon>
        <taxon>Rhizoclosmatium</taxon>
    </lineage>
</organism>
<sequence length="59" mass="7063">MVDPYEGNQRIPRICGGFFFIRSNERTIQLWKHMLEKGLNDQYGMEKLRELRNAKTHVP</sequence>
<dbReference type="AlphaFoldDB" id="A0A1Y2A5C7"/>
<accession>A0A1Y2A5C7</accession>
<reference evidence="2 3" key="1">
    <citation type="submission" date="2016-07" db="EMBL/GenBank/DDBJ databases">
        <title>Pervasive Adenine N6-methylation of Active Genes in Fungi.</title>
        <authorList>
            <consortium name="DOE Joint Genome Institute"/>
            <person name="Mondo S.J."/>
            <person name="Dannebaum R.O."/>
            <person name="Kuo R.C."/>
            <person name="Labutti K."/>
            <person name="Haridas S."/>
            <person name="Kuo A."/>
            <person name="Salamov A."/>
            <person name="Ahrendt S.R."/>
            <person name="Lipzen A."/>
            <person name="Sullivan W."/>
            <person name="Andreopoulos W.B."/>
            <person name="Clum A."/>
            <person name="Lindquist E."/>
            <person name="Daum C."/>
            <person name="Ramamoorthy G.K."/>
            <person name="Gryganskyi A."/>
            <person name="Culley D."/>
            <person name="Magnuson J.K."/>
            <person name="James T.Y."/>
            <person name="O'Malley M.A."/>
            <person name="Stajich J.E."/>
            <person name="Spatafora J.W."/>
            <person name="Visel A."/>
            <person name="Grigoriev I.V."/>
        </authorList>
    </citation>
    <scope>NUCLEOTIDE SEQUENCE [LARGE SCALE GENOMIC DNA]</scope>
    <source>
        <strain evidence="2 3">JEL800</strain>
    </source>
</reference>
<name>A0A1Y2A5C7_9FUNG</name>
<dbReference type="Pfam" id="PF03407">
    <property type="entry name" value="Nucleotid_trans"/>
    <property type="match status" value="1"/>
</dbReference>
<dbReference type="InterPro" id="IPR005069">
    <property type="entry name" value="Nucl-diP-sugar_transferase"/>
</dbReference>
<dbReference type="OrthoDB" id="2144736at2759"/>
<dbReference type="EMBL" id="MCGO01000284">
    <property type="protein sequence ID" value="ORY17721.1"/>
    <property type="molecule type" value="Genomic_DNA"/>
</dbReference>
<feature type="domain" description="Nucleotide-diphospho-sugar transferase" evidence="1">
    <location>
        <begin position="9"/>
        <end position="41"/>
    </location>
</feature>
<evidence type="ECO:0000313" key="3">
    <source>
        <dbReference type="Proteomes" id="UP000193642"/>
    </source>
</evidence>
<protein>
    <recommendedName>
        <fullName evidence="1">Nucleotide-diphospho-sugar transferase domain-containing protein</fullName>
    </recommendedName>
</protein>
<comment type="caution">
    <text evidence="2">The sequence shown here is derived from an EMBL/GenBank/DDBJ whole genome shotgun (WGS) entry which is preliminary data.</text>
</comment>
<keyword evidence="3" id="KW-1185">Reference proteome</keyword>
<evidence type="ECO:0000313" key="2">
    <source>
        <dbReference type="EMBL" id="ORY17721.1"/>
    </source>
</evidence>
<evidence type="ECO:0000259" key="1">
    <source>
        <dbReference type="Pfam" id="PF03407"/>
    </source>
</evidence>